<keyword evidence="2" id="KW-0732">Signal</keyword>
<feature type="domain" description="FMN-binding" evidence="3">
    <location>
        <begin position="63"/>
        <end position="154"/>
    </location>
</feature>
<feature type="compositionally biased region" description="Pro residues" evidence="1">
    <location>
        <begin position="29"/>
        <end position="39"/>
    </location>
</feature>
<dbReference type="SMART" id="SM00900">
    <property type="entry name" value="FMN_bind"/>
    <property type="match status" value="1"/>
</dbReference>
<gene>
    <name evidence="4" type="ORF">SAMN03080606_02186</name>
</gene>
<evidence type="ECO:0000256" key="2">
    <source>
        <dbReference type="SAM" id="SignalP"/>
    </source>
</evidence>
<organism evidence="4 5">
    <name type="scientific">Alkaliphilus peptidifermentans DSM 18978</name>
    <dbReference type="NCBI Taxonomy" id="1120976"/>
    <lineage>
        <taxon>Bacteria</taxon>
        <taxon>Bacillati</taxon>
        <taxon>Bacillota</taxon>
        <taxon>Clostridia</taxon>
        <taxon>Peptostreptococcales</taxon>
        <taxon>Natronincolaceae</taxon>
        <taxon>Alkaliphilus</taxon>
    </lineage>
</organism>
<dbReference type="GO" id="GO:0010181">
    <property type="term" value="F:FMN binding"/>
    <property type="evidence" value="ECO:0007669"/>
    <property type="project" value="InterPro"/>
</dbReference>
<dbReference type="GO" id="GO:0016020">
    <property type="term" value="C:membrane"/>
    <property type="evidence" value="ECO:0007669"/>
    <property type="project" value="InterPro"/>
</dbReference>
<dbReference type="STRING" id="1120976.SAMN03080606_02186"/>
<dbReference type="Proteomes" id="UP000198636">
    <property type="component" value="Unassembled WGS sequence"/>
</dbReference>
<keyword evidence="4" id="KW-0449">Lipoprotein</keyword>
<dbReference type="InterPro" id="IPR007329">
    <property type="entry name" value="FMN-bd"/>
</dbReference>
<dbReference type="OrthoDB" id="1937675at2"/>
<dbReference type="RefSeq" id="WP_091543247.1">
    <property type="nucleotide sequence ID" value="NZ_FMUS01000013.1"/>
</dbReference>
<dbReference type="Pfam" id="PF04205">
    <property type="entry name" value="FMN_bind"/>
    <property type="match status" value="1"/>
</dbReference>
<dbReference type="EMBL" id="FMUS01000013">
    <property type="protein sequence ID" value="SCY69471.1"/>
    <property type="molecule type" value="Genomic_DNA"/>
</dbReference>
<reference evidence="4 5" key="1">
    <citation type="submission" date="2016-10" db="EMBL/GenBank/DDBJ databases">
        <authorList>
            <person name="de Groot N.N."/>
        </authorList>
    </citation>
    <scope>NUCLEOTIDE SEQUENCE [LARGE SCALE GENOMIC DNA]</scope>
    <source>
        <strain evidence="4 5">DSM 18978</strain>
    </source>
</reference>
<evidence type="ECO:0000313" key="4">
    <source>
        <dbReference type="EMBL" id="SCY69471.1"/>
    </source>
</evidence>
<evidence type="ECO:0000256" key="1">
    <source>
        <dbReference type="SAM" id="MobiDB-lite"/>
    </source>
</evidence>
<dbReference type="AlphaFoldDB" id="A0A1G5I0G9"/>
<feature type="chain" id="PRO_5039471622" evidence="2">
    <location>
        <begin position="23"/>
        <end position="154"/>
    </location>
</feature>
<evidence type="ECO:0000313" key="5">
    <source>
        <dbReference type="Proteomes" id="UP000198636"/>
    </source>
</evidence>
<feature type="region of interest" description="Disordered" evidence="1">
    <location>
        <begin position="26"/>
        <end position="60"/>
    </location>
</feature>
<proteinExistence type="predicted"/>
<protein>
    <submittedName>
        <fullName evidence="4">Major membrane immunogen, membrane-anchored lipoprotein</fullName>
    </submittedName>
</protein>
<evidence type="ECO:0000259" key="3">
    <source>
        <dbReference type="SMART" id="SM00900"/>
    </source>
</evidence>
<keyword evidence="5" id="KW-1185">Reference proteome</keyword>
<sequence>MKSKKMLILTLIVLLVVAAALTGCRPEETPAPTPPPQTPPAGEEEARYEDGTYDAELEPDQRGWKSTVEVTVANGEITEVNYDEVDEDGNLKSEDEEYNERWREASGIAAPEAYEDLEAQLIATQDIEEVEVVTGATSSTNSFKEVVAKALGEE</sequence>
<name>A0A1G5I0G9_9FIRM</name>
<dbReference type="PROSITE" id="PS51257">
    <property type="entry name" value="PROKAR_LIPOPROTEIN"/>
    <property type="match status" value="1"/>
</dbReference>
<accession>A0A1G5I0G9</accession>
<feature type="signal peptide" evidence="2">
    <location>
        <begin position="1"/>
        <end position="22"/>
    </location>
</feature>
<dbReference type="Gene3D" id="3.90.1010.20">
    <property type="match status" value="1"/>
</dbReference>